<sequence>MSARATGNMILGEALAEMRRLPDGSVDTIVTDPPFSSGGRREAARSLRKSMIHSMEDDAWIAGDGMSTRGFVWTMREFGWEARRVLRPGGHLLAFIDWRMHDALATGRMGWVGRHIARGATNTRPRTPIELVARDLVIVESA</sequence>
<dbReference type="InterPro" id="IPR029063">
    <property type="entry name" value="SAM-dependent_MTases_sf"/>
</dbReference>
<evidence type="ECO:0000313" key="2">
    <source>
        <dbReference type="Proteomes" id="UP000285768"/>
    </source>
</evidence>
<dbReference type="PROSITE" id="PS00092">
    <property type="entry name" value="N6_MTASE"/>
    <property type="match status" value="1"/>
</dbReference>
<evidence type="ECO:0000313" key="1">
    <source>
        <dbReference type="EMBL" id="QAB18713.1"/>
    </source>
</evidence>
<dbReference type="RefSeq" id="WP_128387487.1">
    <property type="nucleotide sequence ID" value="NZ_CP035037.1"/>
</dbReference>
<accession>A0ABX5QHY7</accession>
<dbReference type="SUPFAM" id="SSF53335">
    <property type="entry name" value="S-adenosyl-L-methionine-dependent methyltransferases"/>
    <property type="match status" value="1"/>
</dbReference>
<keyword evidence="2" id="KW-1185">Reference proteome</keyword>
<protein>
    <submittedName>
        <fullName evidence="1">Site-specific DNA-methyltransferase</fullName>
    </submittedName>
</protein>
<dbReference type="Gene3D" id="3.40.50.150">
    <property type="entry name" value="Vaccinia Virus protein VP39"/>
    <property type="match status" value="1"/>
</dbReference>
<dbReference type="InterPro" id="IPR002052">
    <property type="entry name" value="DNA_methylase_N6_adenine_CS"/>
</dbReference>
<organism evidence="1 2">
    <name type="scientific">Leucobacter muris</name>
    <dbReference type="NCBI Taxonomy" id="1935379"/>
    <lineage>
        <taxon>Bacteria</taxon>
        <taxon>Bacillati</taxon>
        <taxon>Actinomycetota</taxon>
        <taxon>Actinomycetes</taxon>
        <taxon>Micrococcales</taxon>
        <taxon>Microbacteriaceae</taxon>
        <taxon>Leucobacter</taxon>
    </lineage>
</organism>
<gene>
    <name evidence="1" type="ORF">Leucomu_13050</name>
</gene>
<proteinExistence type="predicted"/>
<name>A0ABX5QHY7_9MICO</name>
<dbReference type="Proteomes" id="UP000285768">
    <property type="component" value="Chromosome"/>
</dbReference>
<reference evidence="1 2" key="1">
    <citation type="submission" date="2019-01" db="EMBL/GenBank/DDBJ databases">
        <title>Leucobacter muris sp. nov. isolated from the nose of a laboratory mouse.</title>
        <authorList>
            <person name="Benga L."/>
            <person name="Sproeer C."/>
            <person name="Schumann P."/>
            <person name="Verbarg S."/>
            <person name="Bunk B."/>
            <person name="Engelhardt E."/>
            <person name="Benten P.M."/>
            <person name="Sager M."/>
        </authorList>
    </citation>
    <scope>NUCLEOTIDE SEQUENCE [LARGE SCALE GENOMIC DNA]</scope>
    <source>
        <strain evidence="1 2">DSM 101948</strain>
    </source>
</reference>
<dbReference type="EMBL" id="CP035037">
    <property type="protein sequence ID" value="QAB18713.1"/>
    <property type="molecule type" value="Genomic_DNA"/>
</dbReference>